<evidence type="ECO:0000256" key="11">
    <source>
        <dbReference type="ARBA" id="ARBA00036904"/>
    </source>
</evidence>
<dbReference type="EMBL" id="UGOD01000001">
    <property type="protein sequence ID" value="STX51509.1"/>
    <property type="molecule type" value="Genomic_DNA"/>
</dbReference>
<dbReference type="GO" id="GO:0044716">
    <property type="term" value="F:8-oxo-GDP phosphatase activity"/>
    <property type="evidence" value="ECO:0007669"/>
    <property type="project" value="TreeGrafter"/>
</dbReference>
<dbReference type="InterPro" id="IPR015797">
    <property type="entry name" value="NUDIX_hydrolase-like_dom_sf"/>
</dbReference>
<dbReference type="InterPro" id="IPR003561">
    <property type="entry name" value="Mutator_MutT"/>
</dbReference>
<protein>
    <recommendedName>
        <fullName evidence="13">8-oxo-dGTP diphosphatase</fullName>
        <ecNumber evidence="12">3.6.1.55</ecNumber>
    </recommendedName>
    <alternativeName>
        <fullName evidence="16">7,8-dihydro-8-oxoguanine-triphosphatase</fullName>
    </alternativeName>
    <alternativeName>
        <fullName evidence="15">Mutator protein MutT</fullName>
    </alternativeName>
    <alternativeName>
        <fullName evidence="14">dGTP pyrophosphohydrolase</fullName>
    </alternativeName>
</protein>
<evidence type="ECO:0000256" key="8">
    <source>
        <dbReference type="ARBA" id="ARBA00022842"/>
    </source>
</evidence>
<feature type="domain" description="Nudix hydrolase" evidence="19">
    <location>
        <begin position="1"/>
        <end position="126"/>
    </location>
</feature>
<keyword evidence="6" id="KW-0227">DNA damage</keyword>
<feature type="binding site" evidence="17">
    <location>
        <begin position="33"/>
        <end position="36"/>
    </location>
    <ligand>
        <name>8-oxo-dGTP</name>
        <dbReference type="ChEBI" id="CHEBI:77896"/>
    </ligand>
</feature>
<dbReference type="InterPro" id="IPR000086">
    <property type="entry name" value="NUDIX_hydrolase_dom"/>
</dbReference>
<evidence type="ECO:0000256" key="17">
    <source>
        <dbReference type="PIRSR" id="PIRSR603561-1"/>
    </source>
</evidence>
<dbReference type="Pfam" id="PF14815">
    <property type="entry name" value="NUDIX_4"/>
    <property type="match status" value="1"/>
</dbReference>
<evidence type="ECO:0000259" key="19">
    <source>
        <dbReference type="PROSITE" id="PS51462"/>
    </source>
</evidence>
<keyword evidence="8 18" id="KW-0460">Magnesium</keyword>
<dbReference type="PROSITE" id="PS51462">
    <property type="entry name" value="NUDIX"/>
    <property type="match status" value="1"/>
</dbReference>
<feature type="binding site" evidence="17">
    <location>
        <position position="119"/>
    </location>
    <ligand>
        <name>8-oxo-dGTP</name>
        <dbReference type="ChEBI" id="CHEBI:77896"/>
    </ligand>
</feature>
<dbReference type="OrthoDB" id="9810648at2"/>
<feature type="binding site" evidence="18">
    <location>
        <position position="56"/>
    </location>
    <ligand>
        <name>Mg(2+)</name>
        <dbReference type="ChEBI" id="CHEBI:18420"/>
    </ligand>
</feature>
<dbReference type="AlphaFoldDB" id="A0A378JMU1"/>
<evidence type="ECO:0000256" key="9">
    <source>
        <dbReference type="ARBA" id="ARBA00023204"/>
    </source>
</evidence>
<comment type="catalytic activity">
    <reaction evidence="11">
        <text>8-oxo-GTP + H2O = 8-oxo-GMP + diphosphate + H(+)</text>
        <dbReference type="Rhea" id="RHEA:67616"/>
        <dbReference type="ChEBI" id="CHEBI:15377"/>
        <dbReference type="ChEBI" id="CHEBI:15378"/>
        <dbReference type="ChEBI" id="CHEBI:33019"/>
        <dbReference type="ChEBI" id="CHEBI:143553"/>
        <dbReference type="ChEBI" id="CHEBI:145694"/>
    </reaction>
</comment>
<comment type="catalytic activity">
    <reaction evidence="10">
        <text>8-oxo-dGTP + H2O = 8-oxo-dGMP + diphosphate + H(+)</text>
        <dbReference type="Rhea" id="RHEA:31575"/>
        <dbReference type="ChEBI" id="CHEBI:15377"/>
        <dbReference type="ChEBI" id="CHEBI:15378"/>
        <dbReference type="ChEBI" id="CHEBI:33019"/>
        <dbReference type="ChEBI" id="CHEBI:63224"/>
        <dbReference type="ChEBI" id="CHEBI:77896"/>
        <dbReference type="EC" id="3.6.1.55"/>
    </reaction>
</comment>
<keyword evidence="4" id="KW-0235">DNA replication</keyword>
<evidence type="ECO:0000313" key="21">
    <source>
        <dbReference type="Proteomes" id="UP000254794"/>
    </source>
</evidence>
<dbReference type="InterPro" id="IPR020084">
    <property type="entry name" value="NUDIX_hydrolase_CS"/>
</dbReference>
<name>A0A378JMU1_9GAMM</name>
<keyword evidence="21" id="KW-1185">Reference proteome</keyword>
<evidence type="ECO:0000256" key="5">
    <source>
        <dbReference type="ARBA" id="ARBA00022723"/>
    </source>
</evidence>
<evidence type="ECO:0000256" key="1">
    <source>
        <dbReference type="ARBA" id="ARBA00001946"/>
    </source>
</evidence>
<dbReference type="PRINTS" id="PR00502">
    <property type="entry name" value="NUDIXFAMILY"/>
</dbReference>
<evidence type="ECO:0000256" key="16">
    <source>
        <dbReference type="ARBA" id="ARBA00042798"/>
    </source>
</evidence>
<dbReference type="PANTHER" id="PTHR47707">
    <property type="entry name" value="8-OXO-DGTP DIPHOSPHATASE"/>
    <property type="match status" value="1"/>
</dbReference>
<dbReference type="CDD" id="cd03425">
    <property type="entry name" value="NUDIX_MutT_NudA_like"/>
    <property type="match status" value="1"/>
</dbReference>
<dbReference type="InterPro" id="IPR020476">
    <property type="entry name" value="Nudix_hydrolase"/>
</dbReference>
<dbReference type="GO" id="GO:0046872">
    <property type="term" value="F:metal ion binding"/>
    <property type="evidence" value="ECO:0007669"/>
    <property type="project" value="UniProtKB-KW"/>
</dbReference>
<keyword evidence="5 18" id="KW-0479">Metal-binding</keyword>
<dbReference type="GO" id="GO:0006281">
    <property type="term" value="P:DNA repair"/>
    <property type="evidence" value="ECO:0007669"/>
    <property type="project" value="UniProtKB-KW"/>
</dbReference>
<evidence type="ECO:0000256" key="13">
    <source>
        <dbReference type="ARBA" id="ARBA00040794"/>
    </source>
</evidence>
<dbReference type="PROSITE" id="PS00893">
    <property type="entry name" value="NUDIX_BOX"/>
    <property type="match status" value="1"/>
</dbReference>
<dbReference type="NCBIfam" id="TIGR00586">
    <property type="entry name" value="mutt"/>
    <property type="match status" value="1"/>
</dbReference>
<feature type="binding site" evidence="17">
    <location>
        <position position="22"/>
    </location>
    <ligand>
        <name>8-oxo-dGTP</name>
        <dbReference type="ChEBI" id="CHEBI:77896"/>
    </ligand>
</feature>
<dbReference type="InterPro" id="IPR047127">
    <property type="entry name" value="MutT-like"/>
</dbReference>
<accession>A0A378JMU1</accession>
<evidence type="ECO:0000256" key="14">
    <source>
        <dbReference type="ARBA" id="ARBA00041592"/>
    </source>
</evidence>
<dbReference type="GO" id="GO:0035539">
    <property type="term" value="F:8-oxo-7,8-dihydrodeoxyguanosine triphosphate pyrophosphatase activity"/>
    <property type="evidence" value="ECO:0007669"/>
    <property type="project" value="UniProtKB-EC"/>
</dbReference>
<dbReference type="Proteomes" id="UP000254794">
    <property type="component" value="Unassembled WGS sequence"/>
</dbReference>
<keyword evidence="9" id="KW-0234">DNA repair</keyword>
<evidence type="ECO:0000256" key="6">
    <source>
        <dbReference type="ARBA" id="ARBA00022763"/>
    </source>
</evidence>
<organism evidence="20 21">
    <name type="scientific">Legionella busanensis</name>
    <dbReference type="NCBI Taxonomy" id="190655"/>
    <lineage>
        <taxon>Bacteria</taxon>
        <taxon>Pseudomonadati</taxon>
        <taxon>Pseudomonadota</taxon>
        <taxon>Gammaproteobacteria</taxon>
        <taxon>Legionellales</taxon>
        <taxon>Legionellaceae</taxon>
        <taxon>Legionella</taxon>
    </lineage>
</organism>
<keyword evidence="7 20" id="KW-0378">Hydrolase</keyword>
<dbReference type="EC" id="3.6.1.55" evidence="12"/>
<evidence type="ECO:0000256" key="18">
    <source>
        <dbReference type="PIRSR" id="PIRSR603561-2"/>
    </source>
</evidence>
<keyword evidence="3" id="KW-0515">Mutator protein</keyword>
<evidence type="ECO:0000256" key="10">
    <source>
        <dbReference type="ARBA" id="ARBA00035861"/>
    </source>
</evidence>
<evidence type="ECO:0000256" key="3">
    <source>
        <dbReference type="ARBA" id="ARBA00022457"/>
    </source>
</evidence>
<evidence type="ECO:0000256" key="12">
    <source>
        <dbReference type="ARBA" id="ARBA00038905"/>
    </source>
</evidence>
<evidence type="ECO:0000256" key="2">
    <source>
        <dbReference type="ARBA" id="ARBA00005582"/>
    </source>
</evidence>
<proteinExistence type="inferred from homology"/>
<dbReference type="Gene3D" id="3.90.79.10">
    <property type="entry name" value="Nucleoside Triphosphate Pyrophosphohydrolase"/>
    <property type="match status" value="1"/>
</dbReference>
<comment type="cofactor">
    <cofactor evidence="1 18">
        <name>Mg(2+)</name>
        <dbReference type="ChEBI" id="CHEBI:18420"/>
    </cofactor>
</comment>
<dbReference type="PANTHER" id="PTHR47707:SF1">
    <property type="entry name" value="NUDIX HYDROLASE FAMILY PROTEIN"/>
    <property type="match status" value="1"/>
</dbReference>
<feature type="binding site" evidence="18">
    <location>
        <position position="36"/>
    </location>
    <ligand>
        <name>Mg(2+)</name>
        <dbReference type="ChEBI" id="CHEBI:18420"/>
    </ligand>
</feature>
<evidence type="ECO:0000256" key="4">
    <source>
        <dbReference type="ARBA" id="ARBA00022705"/>
    </source>
</evidence>
<comment type="similarity">
    <text evidence="2">Belongs to the Nudix hydrolase family.</text>
</comment>
<dbReference type="SUPFAM" id="SSF55811">
    <property type="entry name" value="Nudix"/>
    <property type="match status" value="1"/>
</dbReference>
<dbReference type="GO" id="GO:0006260">
    <property type="term" value="P:DNA replication"/>
    <property type="evidence" value="ECO:0007669"/>
    <property type="project" value="UniProtKB-KW"/>
</dbReference>
<reference evidence="20 21" key="1">
    <citation type="submission" date="2018-06" db="EMBL/GenBank/DDBJ databases">
        <authorList>
            <consortium name="Pathogen Informatics"/>
            <person name="Doyle S."/>
        </authorList>
    </citation>
    <scope>NUCLEOTIDE SEQUENCE [LARGE SCALE GENOMIC DNA]</scope>
    <source>
        <strain evidence="20 21">NCTC13316</strain>
    </source>
</reference>
<evidence type="ECO:0000256" key="15">
    <source>
        <dbReference type="ARBA" id="ARBA00041979"/>
    </source>
</evidence>
<dbReference type="GO" id="GO:0008413">
    <property type="term" value="F:8-oxo-7,8-dihydroguanosine triphosphate pyrophosphatase activity"/>
    <property type="evidence" value="ECO:0007669"/>
    <property type="project" value="InterPro"/>
</dbReference>
<evidence type="ECO:0000256" key="7">
    <source>
        <dbReference type="ARBA" id="ARBA00022801"/>
    </source>
</evidence>
<dbReference type="RefSeq" id="WP_115331140.1">
    <property type="nucleotide sequence ID" value="NZ_CAAAHP010000001.1"/>
</dbReference>
<evidence type="ECO:0000313" key="20">
    <source>
        <dbReference type="EMBL" id="STX51509.1"/>
    </source>
</evidence>
<gene>
    <name evidence="20" type="primary">mutT_1</name>
    <name evidence="20" type="ORF">NCTC13316_01604</name>
</gene>
<sequence>MSIIVVVGVIINAQNKVLITRRPTHVDHGDLWEFPGGKVEYLETFYEALVREIHEEVGLVIEAADFLTEINYQYPSKKVTLQVYQIKKFKGIARCLENQADLRWVDLEALTTYSFPKANHAIINLLVSS</sequence>
<dbReference type="GO" id="GO:0044715">
    <property type="term" value="F:8-oxo-dGDP phosphatase activity"/>
    <property type="evidence" value="ECO:0007669"/>
    <property type="project" value="TreeGrafter"/>
</dbReference>
<dbReference type="InterPro" id="IPR029119">
    <property type="entry name" value="MutY_C"/>
</dbReference>